<dbReference type="InterPro" id="IPR008984">
    <property type="entry name" value="SMAD_FHA_dom_sf"/>
</dbReference>
<dbReference type="CDD" id="cd22679">
    <property type="entry name" value="FHA_SLMAP"/>
    <property type="match status" value="1"/>
</dbReference>
<evidence type="ECO:0000256" key="1">
    <source>
        <dbReference type="SAM" id="Coils"/>
    </source>
</evidence>
<feature type="compositionally biased region" description="Low complexity" evidence="2">
    <location>
        <begin position="136"/>
        <end position="149"/>
    </location>
</feature>
<evidence type="ECO:0000313" key="5">
    <source>
        <dbReference type="EMBL" id="KAF2090420.1"/>
    </source>
</evidence>
<feature type="coiled-coil region" evidence="1">
    <location>
        <begin position="367"/>
        <end position="398"/>
    </location>
</feature>
<accession>A0A9P4I0B9</accession>
<keyword evidence="3" id="KW-1133">Transmembrane helix</keyword>
<feature type="region of interest" description="Disordered" evidence="2">
    <location>
        <begin position="1"/>
        <end position="155"/>
    </location>
</feature>
<protein>
    <recommendedName>
        <fullName evidence="4">FHA domain-containing protein</fullName>
    </recommendedName>
</protein>
<gene>
    <name evidence="5" type="ORF">K490DRAFT_72021</name>
</gene>
<feature type="compositionally biased region" description="Polar residues" evidence="2">
    <location>
        <begin position="556"/>
        <end position="576"/>
    </location>
</feature>
<proteinExistence type="predicted"/>
<feature type="region of interest" description="Disordered" evidence="2">
    <location>
        <begin position="591"/>
        <end position="614"/>
    </location>
</feature>
<dbReference type="InterPro" id="IPR051176">
    <property type="entry name" value="Cent_Immune-Sig_Mod"/>
</dbReference>
<dbReference type="Pfam" id="PF00498">
    <property type="entry name" value="FHA"/>
    <property type="match status" value="1"/>
</dbReference>
<dbReference type="FunFam" id="2.60.200.20:FF:000127">
    <property type="entry name" value="Uncharacterized protein C3H7.13"/>
    <property type="match status" value="1"/>
</dbReference>
<feature type="domain" description="FHA" evidence="4">
    <location>
        <begin position="186"/>
        <end position="243"/>
    </location>
</feature>
<dbReference type="OrthoDB" id="687730at2759"/>
<feature type="compositionally biased region" description="Low complexity" evidence="2">
    <location>
        <begin position="112"/>
        <end position="127"/>
    </location>
</feature>
<comment type="caution">
    <text evidence="5">The sequence shown here is derived from an EMBL/GenBank/DDBJ whole genome shotgun (WGS) entry which is preliminary data.</text>
</comment>
<feature type="region of interest" description="Disordered" evidence="2">
    <location>
        <begin position="398"/>
        <end position="474"/>
    </location>
</feature>
<dbReference type="PANTHER" id="PTHR15715">
    <property type="entry name" value="CENTROSOMAL PROTEIN OF 170 KDA"/>
    <property type="match status" value="1"/>
</dbReference>
<reference evidence="5" key="1">
    <citation type="journal article" date="2020" name="Stud. Mycol.">
        <title>101 Dothideomycetes genomes: a test case for predicting lifestyles and emergence of pathogens.</title>
        <authorList>
            <person name="Haridas S."/>
            <person name="Albert R."/>
            <person name="Binder M."/>
            <person name="Bloem J."/>
            <person name="Labutti K."/>
            <person name="Salamov A."/>
            <person name="Andreopoulos B."/>
            <person name="Baker S."/>
            <person name="Barry K."/>
            <person name="Bills G."/>
            <person name="Bluhm B."/>
            <person name="Cannon C."/>
            <person name="Castanera R."/>
            <person name="Culley D."/>
            <person name="Daum C."/>
            <person name="Ezra D."/>
            <person name="Gonzalez J."/>
            <person name="Henrissat B."/>
            <person name="Kuo A."/>
            <person name="Liang C."/>
            <person name="Lipzen A."/>
            <person name="Lutzoni F."/>
            <person name="Magnuson J."/>
            <person name="Mondo S."/>
            <person name="Nolan M."/>
            <person name="Ohm R."/>
            <person name="Pangilinan J."/>
            <person name="Park H.-J."/>
            <person name="Ramirez L."/>
            <person name="Alfaro M."/>
            <person name="Sun H."/>
            <person name="Tritt A."/>
            <person name="Yoshinaga Y."/>
            <person name="Zwiers L.-H."/>
            <person name="Turgeon B."/>
            <person name="Goodwin S."/>
            <person name="Spatafora J."/>
            <person name="Crous P."/>
            <person name="Grigoriev I."/>
        </authorList>
    </citation>
    <scope>NUCLEOTIDE SEQUENCE</scope>
    <source>
        <strain evidence="5">CBS 121410</strain>
    </source>
</reference>
<evidence type="ECO:0000259" key="4">
    <source>
        <dbReference type="PROSITE" id="PS50006"/>
    </source>
</evidence>
<feature type="compositionally biased region" description="Pro residues" evidence="2">
    <location>
        <begin position="430"/>
        <end position="440"/>
    </location>
</feature>
<name>A0A9P4I0B9_9PEZI</name>
<keyword evidence="6" id="KW-1185">Reference proteome</keyword>
<feature type="region of interest" description="Disordered" evidence="2">
    <location>
        <begin position="321"/>
        <end position="343"/>
    </location>
</feature>
<dbReference type="GO" id="GO:0005737">
    <property type="term" value="C:cytoplasm"/>
    <property type="evidence" value="ECO:0007669"/>
    <property type="project" value="TreeGrafter"/>
</dbReference>
<feature type="transmembrane region" description="Helical" evidence="3">
    <location>
        <begin position="714"/>
        <end position="734"/>
    </location>
</feature>
<keyword evidence="1" id="KW-0175">Coiled coil</keyword>
<feature type="compositionally biased region" description="Polar residues" evidence="2">
    <location>
        <begin position="462"/>
        <end position="474"/>
    </location>
</feature>
<evidence type="ECO:0000256" key="2">
    <source>
        <dbReference type="SAM" id="MobiDB-lite"/>
    </source>
</evidence>
<dbReference type="PROSITE" id="PS50006">
    <property type="entry name" value="FHA_DOMAIN"/>
    <property type="match status" value="1"/>
</dbReference>
<feature type="region of interest" description="Disordered" evidence="2">
    <location>
        <begin position="514"/>
        <end position="576"/>
    </location>
</feature>
<dbReference type="SUPFAM" id="SSF49879">
    <property type="entry name" value="SMAD/FHA domain"/>
    <property type="match status" value="1"/>
</dbReference>
<evidence type="ECO:0000256" key="3">
    <source>
        <dbReference type="SAM" id="Phobius"/>
    </source>
</evidence>
<feature type="compositionally biased region" description="Polar residues" evidence="2">
    <location>
        <begin position="667"/>
        <end position="682"/>
    </location>
</feature>
<evidence type="ECO:0000313" key="6">
    <source>
        <dbReference type="Proteomes" id="UP000799776"/>
    </source>
</evidence>
<organism evidence="5 6">
    <name type="scientific">Saccharata proteae CBS 121410</name>
    <dbReference type="NCBI Taxonomy" id="1314787"/>
    <lineage>
        <taxon>Eukaryota</taxon>
        <taxon>Fungi</taxon>
        <taxon>Dikarya</taxon>
        <taxon>Ascomycota</taxon>
        <taxon>Pezizomycotina</taxon>
        <taxon>Dothideomycetes</taxon>
        <taxon>Dothideomycetes incertae sedis</taxon>
        <taxon>Botryosphaeriales</taxon>
        <taxon>Saccharataceae</taxon>
        <taxon>Saccharata</taxon>
    </lineage>
</organism>
<dbReference type="AlphaFoldDB" id="A0A9P4I0B9"/>
<dbReference type="Proteomes" id="UP000799776">
    <property type="component" value="Unassembled WGS sequence"/>
</dbReference>
<dbReference type="Gene3D" id="2.60.200.20">
    <property type="match status" value="1"/>
</dbReference>
<dbReference type="SMART" id="SM00240">
    <property type="entry name" value="FHA"/>
    <property type="match status" value="1"/>
</dbReference>
<keyword evidence="3" id="KW-0812">Transmembrane</keyword>
<feature type="compositionally biased region" description="Low complexity" evidence="2">
    <location>
        <begin position="49"/>
        <end position="61"/>
    </location>
</feature>
<dbReference type="InterPro" id="IPR000253">
    <property type="entry name" value="FHA_dom"/>
</dbReference>
<feature type="compositionally biased region" description="Basic and acidic residues" evidence="2">
    <location>
        <begin position="514"/>
        <end position="534"/>
    </location>
</feature>
<dbReference type="PANTHER" id="PTHR15715:SF46">
    <property type="entry name" value="TO VACUOLE TARGETING VPS64, PUTATIVE (AFU_ORTHOLOGUE AFUA_2G02420)-RELATED"/>
    <property type="match status" value="1"/>
</dbReference>
<feature type="region of interest" description="Disordered" evidence="2">
    <location>
        <begin position="628"/>
        <end position="701"/>
    </location>
</feature>
<sequence length="743" mass="80872">MTAVAPPLNFQPSARLGWSAPNAAPNGITSNSADDVRMFMPRKSAQRTNSSSSVASVSSNSTITAPPPQLNGTAGPSPDASWAARKKPARGLWPTSKAEPISGISTARPQNIATSTSGPSAASAISALHTPSSMLPSQHPGQPQGQQNGAPRSQGMSEMPAILHLIPLNGTFERKTITVPYYPEVLRIGRQTNNKTIPTPTNGYFDSKVLSRQHAEVWADRTGKIFIRDVKSSNGTFVNGNRLSPENRDSEPHELREQDMLELGIDIVSEDQKTIVHHKVAAKIEHAGIYNSNGSVMDLNFGELDNGNIMVPHGNQAMGQMRGRNGSQGSVGSNGRLGPGQQNMVGGNVNMITQQRHTNFWLQPITMEQIVKKLNSEMKQARQQSQELQRTAQYIESLSTTDPKKDSSKISSLTKHSPLKGDIKTRFSEPPAPPPSQPLPEKPDVAQQPSLRRADTEKPKLLSNNSSKGDSSLQITSLVEALTTQKKEFDMQSLRLKELEEMLAQERLARESAEERAQRLEMENRKDSIADSKHQAKGVIPDPSDSSAEFDDTRSESTVVIETPQSGEADASTSRLQQRLESMVAEMDQMRKQMENYRKRAEKAESDSVKDRESLASMIERLRNDEADRVAKAASGKRRKSVTFADDVRDVDGASESNHPTKESAESHGSGTSLSHTASQNGRAVGKDQSARSKTPNPGALVQSLQGNEQLAHVGPYASMVGVVVLGLSIMAYINGWQKPLER</sequence>
<keyword evidence="3" id="KW-0472">Membrane</keyword>
<dbReference type="EMBL" id="ML978713">
    <property type="protein sequence ID" value="KAF2090420.1"/>
    <property type="molecule type" value="Genomic_DNA"/>
</dbReference>